<name>A0A0X1KK71_9EURY</name>
<dbReference type="InterPro" id="IPR027417">
    <property type="entry name" value="P-loop_NTPase"/>
</dbReference>
<dbReference type="InterPro" id="IPR041682">
    <property type="entry name" value="AAA_14"/>
</dbReference>
<sequence length="389" mass="45364">MRLGELTYMNPWWEGKEDYHARRWKEQKIRWWPRWIDELSLEPFSLNFVLGPRQVGKTTGIKLLIQKLLEDSPPESILYINVEILPDYRELSALLREFQNLKERENIKTGYIFLDEASSLEGWWRGVKPLIDAGLLENDVVTVTGSSSLRVKRDIELFPGRRGKGTTLEVMPLSFGEYVEVMGLKKPELHREKTLELFEEYLKTGGFPGSINGLPMDDLLGAYIGEFVRFGKSLEIARETMAAVIRSAPSATSFRALAGMTSGYSYKVVQDYIEFFRELYVLGIAYLRQGEQVLYKREKKFFFRDPLLARLFSAWSGAELREEALYEWLVQEHLYRKFGEVYYYRNSYEVDAIAGDLKVEVKAGKAHRRYPRDVIVLEREDVPFFLLEI</sequence>
<dbReference type="Pfam" id="PF13173">
    <property type="entry name" value="AAA_14"/>
    <property type="match status" value="1"/>
</dbReference>
<dbReference type="Proteomes" id="UP000062043">
    <property type="component" value="Chromosome"/>
</dbReference>
<dbReference type="STRING" id="1432656.X802_05195"/>
<evidence type="ECO:0000313" key="2">
    <source>
        <dbReference type="EMBL" id="AJC71635.1"/>
    </source>
</evidence>
<dbReference type="EMBL" id="CP007140">
    <property type="protein sequence ID" value="AJC71635.1"/>
    <property type="molecule type" value="Genomic_DNA"/>
</dbReference>
<dbReference type="AlphaFoldDB" id="A0A0X1KK71"/>
<dbReference type="GeneID" id="27135049"/>
<feature type="domain" description="AAA" evidence="1">
    <location>
        <begin position="47"/>
        <end position="178"/>
    </location>
</feature>
<dbReference type="RefSeq" id="WP_062371541.1">
    <property type="nucleotide sequence ID" value="NZ_CP007140.1"/>
</dbReference>
<evidence type="ECO:0000259" key="1">
    <source>
        <dbReference type="Pfam" id="PF13173"/>
    </source>
</evidence>
<dbReference type="KEGG" id="tgy:X802_05195"/>
<dbReference type="PANTHER" id="PTHR33295">
    <property type="entry name" value="ATPASE"/>
    <property type="match status" value="1"/>
</dbReference>
<dbReference type="PATRIC" id="fig|1432656.3.peg.1010"/>
<reference evidence="2 3" key="1">
    <citation type="submission" date="2014-01" db="EMBL/GenBank/DDBJ databases">
        <title>Genome sequencing of Thermococcus guaymasensis.</title>
        <authorList>
            <person name="Zhang X."/>
            <person name="Alvare G."/>
            <person name="Fristensky B."/>
            <person name="Chen L."/>
            <person name="Suen T."/>
            <person name="Chen Q."/>
            <person name="Ma K."/>
        </authorList>
    </citation>
    <scope>NUCLEOTIDE SEQUENCE [LARGE SCALE GENOMIC DNA]</scope>
    <source>
        <strain evidence="2 3">DSM 11113</strain>
    </source>
</reference>
<dbReference type="SUPFAM" id="SSF52540">
    <property type="entry name" value="P-loop containing nucleoside triphosphate hydrolases"/>
    <property type="match status" value="1"/>
</dbReference>
<accession>A0A0X1KK71</accession>
<keyword evidence="3" id="KW-1185">Reference proteome</keyword>
<gene>
    <name evidence="2" type="ORF">X802_05195</name>
</gene>
<dbReference type="PANTHER" id="PTHR33295:SF18">
    <property type="entry name" value="AAA+ ATPASE DOMAIN-CONTAINING PROTEIN"/>
    <property type="match status" value="1"/>
</dbReference>
<proteinExistence type="predicted"/>
<dbReference type="OrthoDB" id="371918at2157"/>
<evidence type="ECO:0000313" key="3">
    <source>
        <dbReference type="Proteomes" id="UP000062043"/>
    </source>
</evidence>
<protein>
    <submittedName>
        <fullName evidence="2">ATPase AAA</fullName>
    </submittedName>
</protein>
<organism evidence="2 3">
    <name type="scientific">Thermococcus guaymasensis DSM 11113</name>
    <dbReference type="NCBI Taxonomy" id="1432656"/>
    <lineage>
        <taxon>Archaea</taxon>
        <taxon>Methanobacteriati</taxon>
        <taxon>Methanobacteriota</taxon>
        <taxon>Thermococci</taxon>
        <taxon>Thermococcales</taxon>
        <taxon>Thermococcaceae</taxon>
        <taxon>Thermococcus</taxon>
    </lineage>
</organism>